<evidence type="ECO:0000313" key="12">
    <source>
        <dbReference type="EMBL" id="QDW67964.1"/>
    </source>
</evidence>
<dbReference type="InterPro" id="IPR039426">
    <property type="entry name" value="TonB-dep_rcpt-like"/>
</dbReference>
<evidence type="ECO:0000256" key="5">
    <source>
        <dbReference type="ARBA" id="ARBA00023077"/>
    </source>
</evidence>
<comment type="subcellular location">
    <subcellularLocation>
        <location evidence="1 8">Cell outer membrane</location>
        <topology evidence="1 8">Multi-pass membrane protein</topology>
    </subcellularLocation>
</comment>
<keyword evidence="7 8" id="KW-0998">Cell outer membrane</keyword>
<evidence type="ECO:0000256" key="6">
    <source>
        <dbReference type="ARBA" id="ARBA00023136"/>
    </source>
</evidence>
<dbReference type="GO" id="GO:0009279">
    <property type="term" value="C:cell outer membrane"/>
    <property type="evidence" value="ECO:0007669"/>
    <property type="project" value="UniProtKB-SubCell"/>
</dbReference>
<protein>
    <submittedName>
        <fullName evidence="12">TonB-dependent receptor</fullName>
    </submittedName>
</protein>
<dbReference type="InterPro" id="IPR036942">
    <property type="entry name" value="Beta-barrel_TonB_sf"/>
</dbReference>
<dbReference type="OrthoDB" id="6276154at2"/>
<evidence type="ECO:0000256" key="7">
    <source>
        <dbReference type="ARBA" id="ARBA00023237"/>
    </source>
</evidence>
<evidence type="ECO:0000256" key="3">
    <source>
        <dbReference type="ARBA" id="ARBA00022452"/>
    </source>
</evidence>
<evidence type="ECO:0000256" key="9">
    <source>
        <dbReference type="RuleBase" id="RU003357"/>
    </source>
</evidence>
<organism evidence="12 13">
    <name type="scientific">Luteimonas granuli</name>
    <dbReference type="NCBI Taxonomy" id="1176533"/>
    <lineage>
        <taxon>Bacteria</taxon>
        <taxon>Pseudomonadati</taxon>
        <taxon>Pseudomonadota</taxon>
        <taxon>Gammaproteobacteria</taxon>
        <taxon>Lysobacterales</taxon>
        <taxon>Lysobacteraceae</taxon>
        <taxon>Luteimonas</taxon>
    </lineage>
</organism>
<evidence type="ECO:0000256" key="1">
    <source>
        <dbReference type="ARBA" id="ARBA00004571"/>
    </source>
</evidence>
<keyword evidence="6 8" id="KW-0472">Membrane</keyword>
<evidence type="ECO:0000313" key="13">
    <source>
        <dbReference type="Proteomes" id="UP000316584"/>
    </source>
</evidence>
<proteinExistence type="inferred from homology"/>
<gene>
    <name evidence="12" type="ORF">FPZ22_12375</name>
</gene>
<name>A0A518N7T7_9GAMM</name>
<evidence type="ECO:0000256" key="2">
    <source>
        <dbReference type="ARBA" id="ARBA00022448"/>
    </source>
</evidence>
<dbReference type="InterPro" id="IPR000531">
    <property type="entry name" value="Beta-barrel_TonB"/>
</dbReference>
<keyword evidence="12" id="KW-0675">Receptor</keyword>
<feature type="domain" description="TonB-dependent receptor-like beta-barrel" evidence="10">
    <location>
        <begin position="271"/>
        <end position="696"/>
    </location>
</feature>
<reference evidence="12 13" key="1">
    <citation type="submission" date="2019-07" db="EMBL/GenBank/DDBJ databases">
        <title>Full genome sequence of Luteimonas sp. Gr-4.</title>
        <authorList>
            <person name="Im W.-T."/>
        </authorList>
    </citation>
    <scope>NUCLEOTIDE SEQUENCE [LARGE SCALE GENOMIC DNA]</scope>
    <source>
        <strain evidence="12 13">Gr-4</strain>
    </source>
</reference>
<dbReference type="PROSITE" id="PS52016">
    <property type="entry name" value="TONB_DEPENDENT_REC_3"/>
    <property type="match status" value="1"/>
</dbReference>
<sequence length="734" mass="78597">MQVTGTRVKGGTVPSPVVVLDAERIREEGFHDLGEVVRSIPQNFTGGQNPGVTSGNLAGAGLANQNITGGSSLNLRGLGPDATLTLLNGRRMAYGTAVQAVDISAIPVEAVSRVEIVADGASAIYGSDAVAGVGNVVLKREYEGVTLGARYGAATEGGLGTREYTATAGTTWGSGGLIATYKSASVDPIRAADRDYTARLVPPTSIYPGSELGSALLSLHQSIGSRVEFTLDALRTRREQSYDFFLLGMNTHATPRTTTSFVAPAIEVFLANDWSLSAGAALGRDRHRQYQVRQNLGNGASVLQLDECYCNESRVYEMSAEGPVASLAAGEARIAVGVGYRNNEFTQFNHITARPATHGSDGSRFAYAELDVPLVSTANARAGIERLAMTAAVRGEDYDTFGSVTTPKLGLIYGPTGDVTFRASTGRSFKAPTLFERNYMSFVQLEAPPYFGGTGFPADASAMYFGGGNPDLEAERARTWSASMAFHPRALPGFEAELSWFHIDFTNRVKQPITVASQALRDPVYRQFITDAPSAEMQQRAIELADGFYNRTGLPYDPAKVVALIDGRNLNASRQTARGVDLSGSWRFTAGAGELTLRGAASWMESTEQMRAGESHRDLAGTLFNPPKLRARAGAVWDLGGFTASTFANYSDGVTDTAADRKGGSFTTLDMTLRYAIGRRNEAGAGMQFELTAQNLFNRAPPLFTPLRDYAPPYDSTNYSPVGRYLSLSVSRQF</sequence>
<dbReference type="PANTHER" id="PTHR47234">
    <property type="match status" value="1"/>
</dbReference>
<comment type="similarity">
    <text evidence="8 9">Belongs to the TonB-dependent receptor family.</text>
</comment>
<dbReference type="SUPFAM" id="SSF56935">
    <property type="entry name" value="Porins"/>
    <property type="match status" value="1"/>
</dbReference>
<dbReference type="Gene3D" id="2.170.130.10">
    <property type="entry name" value="TonB-dependent receptor, plug domain"/>
    <property type="match status" value="1"/>
</dbReference>
<keyword evidence="4 8" id="KW-0812">Transmembrane</keyword>
<evidence type="ECO:0000256" key="8">
    <source>
        <dbReference type="PROSITE-ProRule" id="PRU01360"/>
    </source>
</evidence>
<dbReference type="KEGG" id="lug:FPZ22_12375"/>
<evidence type="ECO:0000259" key="10">
    <source>
        <dbReference type="Pfam" id="PF00593"/>
    </source>
</evidence>
<dbReference type="Proteomes" id="UP000316584">
    <property type="component" value="Chromosome"/>
</dbReference>
<accession>A0A518N7T7</accession>
<keyword evidence="2 8" id="KW-0813">Transport</keyword>
<dbReference type="Pfam" id="PF00593">
    <property type="entry name" value="TonB_dep_Rec_b-barrel"/>
    <property type="match status" value="1"/>
</dbReference>
<dbReference type="Gene3D" id="2.40.170.20">
    <property type="entry name" value="TonB-dependent receptor, beta-barrel domain"/>
    <property type="match status" value="1"/>
</dbReference>
<dbReference type="Pfam" id="PF07715">
    <property type="entry name" value="Plug"/>
    <property type="match status" value="1"/>
</dbReference>
<dbReference type="AlphaFoldDB" id="A0A518N7T7"/>
<dbReference type="InterPro" id="IPR012910">
    <property type="entry name" value="Plug_dom"/>
</dbReference>
<dbReference type="EMBL" id="CP042218">
    <property type="protein sequence ID" value="QDW67964.1"/>
    <property type="molecule type" value="Genomic_DNA"/>
</dbReference>
<keyword evidence="5 9" id="KW-0798">TonB box</keyword>
<evidence type="ECO:0000256" key="4">
    <source>
        <dbReference type="ARBA" id="ARBA00022692"/>
    </source>
</evidence>
<feature type="domain" description="TonB-dependent receptor plug" evidence="11">
    <location>
        <begin position="13"/>
        <end position="133"/>
    </location>
</feature>
<evidence type="ECO:0000259" key="11">
    <source>
        <dbReference type="Pfam" id="PF07715"/>
    </source>
</evidence>
<dbReference type="InterPro" id="IPR037066">
    <property type="entry name" value="Plug_dom_sf"/>
</dbReference>
<dbReference type="CDD" id="cd01347">
    <property type="entry name" value="ligand_gated_channel"/>
    <property type="match status" value="1"/>
</dbReference>
<keyword evidence="3 8" id="KW-1134">Transmembrane beta strand</keyword>
<dbReference type="PANTHER" id="PTHR47234:SF3">
    <property type="entry name" value="SECRETIN_TONB SHORT N-TERMINAL DOMAIN-CONTAINING PROTEIN"/>
    <property type="match status" value="1"/>
</dbReference>
<keyword evidence="13" id="KW-1185">Reference proteome</keyword>